<dbReference type="InterPro" id="IPR052158">
    <property type="entry name" value="INH-QAR"/>
</dbReference>
<dbReference type="Pfam" id="PF01965">
    <property type="entry name" value="DJ-1_PfpI"/>
    <property type="match status" value="1"/>
</dbReference>
<sequence>MHFALLVFPGFEALDAFGPLEVLNVLAEHKKIDLSILAETLDPVSTRSPDPASHVLGSKCTQEIVPTGTFADFLPTPNQSPSPGNEGEGERNSQKQKIDVLIVPGGAGTRFPAIVAPVISFIRTIYPSVQYAFSICNGSGVLARAGILDGKRATTNKILYESTTALRKEVNWVREARWVVDGNVWTASGVSAGIDAALAFVRSLHGEELANAIAREMEYVWDGGDGEVDPFA</sequence>
<dbReference type="PANTHER" id="PTHR43130:SF15">
    <property type="entry name" value="THIJ_PFPI FAMILY PROTEIN (AFU_ORTHOLOGUE AFUA_5G14240)"/>
    <property type="match status" value="1"/>
</dbReference>
<organism evidence="3 4">
    <name type="scientific">Aspergillus keveii</name>
    <dbReference type="NCBI Taxonomy" id="714993"/>
    <lineage>
        <taxon>Eukaryota</taxon>
        <taxon>Fungi</taxon>
        <taxon>Dikarya</taxon>
        <taxon>Ascomycota</taxon>
        <taxon>Pezizomycotina</taxon>
        <taxon>Eurotiomycetes</taxon>
        <taxon>Eurotiomycetidae</taxon>
        <taxon>Eurotiales</taxon>
        <taxon>Aspergillaceae</taxon>
        <taxon>Aspergillus</taxon>
        <taxon>Aspergillus subgen. Nidulantes</taxon>
    </lineage>
</organism>
<dbReference type="CDD" id="cd03139">
    <property type="entry name" value="GATase1_PfpI_2"/>
    <property type="match status" value="1"/>
</dbReference>
<dbReference type="InterPro" id="IPR029062">
    <property type="entry name" value="Class_I_gatase-like"/>
</dbReference>
<reference evidence="3 4" key="1">
    <citation type="submission" date="2024-07" db="EMBL/GenBank/DDBJ databases">
        <title>Section-level genome sequencing and comparative genomics of Aspergillus sections Usti and Cavernicolus.</title>
        <authorList>
            <consortium name="Lawrence Berkeley National Laboratory"/>
            <person name="Nybo J.L."/>
            <person name="Vesth T.C."/>
            <person name="Theobald S."/>
            <person name="Frisvad J.C."/>
            <person name="Larsen T.O."/>
            <person name="Kjaerboelling I."/>
            <person name="Rothschild-Mancinelli K."/>
            <person name="Lyhne E.K."/>
            <person name="Kogle M.E."/>
            <person name="Barry K."/>
            <person name="Clum A."/>
            <person name="Na H."/>
            <person name="Ledsgaard L."/>
            <person name="Lin J."/>
            <person name="Lipzen A."/>
            <person name="Kuo A."/>
            <person name="Riley R."/>
            <person name="Mondo S."/>
            <person name="Labutti K."/>
            <person name="Haridas S."/>
            <person name="Pangalinan J."/>
            <person name="Salamov A.A."/>
            <person name="Simmons B.A."/>
            <person name="Magnuson J.K."/>
            <person name="Chen J."/>
            <person name="Drula E."/>
            <person name="Henrissat B."/>
            <person name="Wiebenga A."/>
            <person name="Lubbers R.J."/>
            <person name="Gomes A.C."/>
            <person name="Makela M.R."/>
            <person name="Stajich J."/>
            <person name="Grigoriev I.V."/>
            <person name="Mortensen U.H."/>
            <person name="De Vries R.P."/>
            <person name="Baker S.E."/>
            <person name="Andersen M.R."/>
        </authorList>
    </citation>
    <scope>NUCLEOTIDE SEQUENCE [LARGE SCALE GENOMIC DNA]</scope>
    <source>
        <strain evidence="3 4">CBS 209.92</strain>
    </source>
</reference>
<gene>
    <name evidence="3" type="ORF">BJX66DRAFT_297497</name>
</gene>
<protein>
    <submittedName>
        <fullName evidence="3">Class I glutamine amidotransferase-like protein</fullName>
    </submittedName>
</protein>
<dbReference type="InterPro" id="IPR002818">
    <property type="entry name" value="DJ-1/PfpI"/>
</dbReference>
<accession>A0ABR4GEU3</accession>
<dbReference type="SUPFAM" id="SSF52317">
    <property type="entry name" value="Class I glutamine amidotransferase-like"/>
    <property type="match status" value="1"/>
</dbReference>
<evidence type="ECO:0000313" key="4">
    <source>
        <dbReference type="Proteomes" id="UP001610563"/>
    </source>
</evidence>
<proteinExistence type="predicted"/>
<feature type="region of interest" description="Disordered" evidence="1">
    <location>
        <begin position="71"/>
        <end position="94"/>
    </location>
</feature>
<dbReference type="PANTHER" id="PTHR43130">
    <property type="entry name" value="ARAC-FAMILY TRANSCRIPTIONAL REGULATOR"/>
    <property type="match status" value="1"/>
</dbReference>
<evidence type="ECO:0000313" key="3">
    <source>
        <dbReference type="EMBL" id="KAL2797577.1"/>
    </source>
</evidence>
<keyword evidence="4" id="KW-1185">Reference proteome</keyword>
<dbReference type="Proteomes" id="UP001610563">
    <property type="component" value="Unassembled WGS sequence"/>
</dbReference>
<dbReference type="Gene3D" id="3.40.50.880">
    <property type="match status" value="1"/>
</dbReference>
<name>A0ABR4GEU3_9EURO</name>
<feature type="domain" description="DJ-1/PfpI" evidence="2">
    <location>
        <begin position="4"/>
        <end position="202"/>
    </location>
</feature>
<comment type="caution">
    <text evidence="3">The sequence shown here is derived from an EMBL/GenBank/DDBJ whole genome shotgun (WGS) entry which is preliminary data.</text>
</comment>
<evidence type="ECO:0000256" key="1">
    <source>
        <dbReference type="SAM" id="MobiDB-lite"/>
    </source>
</evidence>
<evidence type="ECO:0000259" key="2">
    <source>
        <dbReference type="Pfam" id="PF01965"/>
    </source>
</evidence>
<dbReference type="EMBL" id="JBFTWV010000018">
    <property type="protein sequence ID" value="KAL2797577.1"/>
    <property type="molecule type" value="Genomic_DNA"/>
</dbReference>